<evidence type="ECO:0000256" key="2">
    <source>
        <dbReference type="ARBA" id="ARBA00022475"/>
    </source>
</evidence>
<dbReference type="SMART" id="SM01049">
    <property type="entry name" value="Cache_2"/>
    <property type="match status" value="2"/>
</dbReference>
<dbReference type="Pfam" id="PF00563">
    <property type="entry name" value="EAL"/>
    <property type="match status" value="1"/>
</dbReference>
<dbReference type="SMART" id="SM00267">
    <property type="entry name" value="GGDEF"/>
    <property type="match status" value="1"/>
</dbReference>
<feature type="domain" description="PAS" evidence="7">
    <location>
        <begin position="398"/>
        <end position="449"/>
    </location>
</feature>
<dbReference type="InterPro" id="IPR035919">
    <property type="entry name" value="EAL_sf"/>
</dbReference>
<dbReference type="RefSeq" id="WP_013134610.1">
    <property type="nucleotide sequence ID" value="NC_014166.1"/>
</dbReference>
<dbReference type="KEGG" id="ant:Arnit_0801"/>
<keyword evidence="4 6" id="KW-1133">Transmembrane helix</keyword>
<dbReference type="Gene3D" id="3.30.450.20">
    <property type="entry name" value="PAS domain"/>
    <property type="match status" value="3"/>
</dbReference>
<dbReference type="InterPro" id="IPR050706">
    <property type="entry name" value="Cyclic-di-GMP_PDE-like"/>
</dbReference>
<reference evidence="11 12" key="1">
    <citation type="journal article" date="2010" name="Stand. Genomic Sci.">
        <title>Complete genome sequence of Arcobacter nitrofigilis type strain (CI).</title>
        <authorList>
            <person name="Pati A."/>
            <person name="Gronow S."/>
            <person name="Lapidus A."/>
            <person name="Copeland A."/>
            <person name="Glavina Del Rio T."/>
            <person name="Nolan M."/>
            <person name="Lucas S."/>
            <person name="Tice H."/>
            <person name="Cheng J.F."/>
            <person name="Han C."/>
            <person name="Chertkov O."/>
            <person name="Bruce D."/>
            <person name="Tapia R."/>
            <person name="Goodwin L."/>
            <person name="Pitluck S."/>
            <person name="Liolios K."/>
            <person name="Ivanova N."/>
            <person name="Mavromatis K."/>
            <person name="Chen A."/>
            <person name="Palaniappan K."/>
            <person name="Land M."/>
            <person name="Hauser L."/>
            <person name="Chang Y.J."/>
            <person name="Jeffries C.D."/>
            <person name="Detter J.C."/>
            <person name="Rohde M."/>
            <person name="Goker M."/>
            <person name="Bristow J."/>
            <person name="Eisen J.A."/>
            <person name="Markowitz V."/>
            <person name="Hugenholtz P."/>
            <person name="Klenk H.P."/>
            <person name="Kyrpides N.C."/>
        </authorList>
    </citation>
    <scope>NUCLEOTIDE SEQUENCE [LARGE SCALE GENOMIC DNA]</scope>
    <source>
        <strain evidence="12">ATCC 33309 / DSM 7299 / CCUG 15893 / LMG 7604 / NCTC 12251 / CI</strain>
    </source>
</reference>
<dbReference type="PANTHER" id="PTHR33121">
    <property type="entry name" value="CYCLIC DI-GMP PHOSPHODIESTERASE PDEF"/>
    <property type="match status" value="1"/>
</dbReference>
<keyword evidence="2" id="KW-1003">Cell membrane</keyword>
<dbReference type="CDD" id="cd01948">
    <property type="entry name" value="EAL"/>
    <property type="match status" value="1"/>
</dbReference>
<dbReference type="EMBL" id="CP001999">
    <property type="protein sequence ID" value="ADG92465.1"/>
    <property type="molecule type" value="Genomic_DNA"/>
</dbReference>
<dbReference type="InterPro" id="IPR004010">
    <property type="entry name" value="Double_Cache_2"/>
</dbReference>
<evidence type="ECO:0000256" key="6">
    <source>
        <dbReference type="SAM" id="Phobius"/>
    </source>
</evidence>
<dbReference type="Proteomes" id="UP000000939">
    <property type="component" value="Chromosome"/>
</dbReference>
<dbReference type="HOGENOM" id="CLU_000445_70_46_7"/>
<dbReference type="PROSITE" id="PS50113">
    <property type="entry name" value="PAC"/>
    <property type="match status" value="1"/>
</dbReference>
<dbReference type="InterPro" id="IPR033480">
    <property type="entry name" value="sCache_2"/>
</dbReference>
<dbReference type="InterPro" id="IPR000700">
    <property type="entry name" value="PAS-assoc_C"/>
</dbReference>
<dbReference type="SMART" id="SM00052">
    <property type="entry name" value="EAL"/>
    <property type="match status" value="1"/>
</dbReference>
<name>D5V2N3_ARCNC</name>
<feature type="transmembrane region" description="Helical" evidence="6">
    <location>
        <begin position="6"/>
        <end position="29"/>
    </location>
</feature>
<evidence type="ECO:0000259" key="10">
    <source>
        <dbReference type="PROSITE" id="PS50887"/>
    </source>
</evidence>
<dbReference type="Gene3D" id="3.30.70.270">
    <property type="match status" value="1"/>
</dbReference>
<dbReference type="OrthoDB" id="9790732at2"/>
<dbReference type="NCBIfam" id="TIGR00254">
    <property type="entry name" value="GGDEF"/>
    <property type="match status" value="1"/>
</dbReference>
<dbReference type="InterPro" id="IPR001633">
    <property type="entry name" value="EAL_dom"/>
</dbReference>
<dbReference type="eggNOG" id="COG2200">
    <property type="taxonomic scope" value="Bacteria"/>
</dbReference>
<keyword evidence="5 6" id="KW-0472">Membrane</keyword>
<evidence type="ECO:0000313" key="12">
    <source>
        <dbReference type="Proteomes" id="UP000000939"/>
    </source>
</evidence>
<dbReference type="AlphaFoldDB" id="D5V2N3"/>
<evidence type="ECO:0000256" key="1">
    <source>
        <dbReference type="ARBA" id="ARBA00004651"/>
    </source>
</evidence>
<dbReference type="InterPro" id="IPR035965">
    <property type="entry name" value="PAS-like_dom_sf"/>
</dbReference>
<dbReference type="InterPro" id="IPR029787">
    <property type="entry name" value="Nucleotide_cyclase"/>
</dbReference>
<evidence type="ECO:0000313" key="11">
    <source>
        <dbReference type="EMBL" id="ADG92465.1"/>
    </source>
</evidence>
<dbReference type="eggNOG" id="COG2199">
    <property type="taxonomic scope" value="Bacteria"/>
</dbReference>
<dbReference type="SUPFAM" id="SSF141868">
    <property type="entry name" value="EAL domain-like"/>
    <property type="match status" value="1"/>
</dbReference>
<dbReference type="PANTHER" id="PTHR33121:SF79">
    <property type="entry name" value="CYCLIC DI-GMP PHOSPHODIESTERASE PDED-RELATED"/>
    <property type="match status" value="1"/>
</dbReference>
<feature type="transmembrane region" description="Helical" evidence="6">
    <location>
        <begin position="341"/>
        <end position="363"/>
    </location>
</feature>
<proteinExistence type="predicted"/>
<comment type="subcellular location">
    <subcellularLocation>
        <location evidence="1">Cell membrane</location>
        <topology evidence="1">Multi-pass membrane protein</topology>
    </subcellularLocation>
</comment>
<evidence type="ECO:0000256" key="3">
    <source>
        <dbReference type="ARBA" id="ARBA00022692"/>
    </source>
</evidence>
<dbReference type="CDD" id="cd00130">
    <property type="entry name" value="PAS"/>
    <property type="match status" value="1"/>
</dbReference>
<dbReference type="SUPFAM" id="SSF55073">
    <property type="entry name" value="Nucleotide cyclase"/>
    <property type="match status" value="1"/>
</dbReference>
<dbReference type="GO" id="GO:0071111">
    <property type="term" value="F:cyclic-guanylate-specific phosphodiesterase activity"/>
    <property type="evidence" value="ECO:0007669"/>
    <property type="project" value="InterPro"/>
</dbReference>
<dbReference type="Pfam" id="PF08269">
    <property type="entry name" value="dCache_2"/>
    <property type="match status" value="1"/>
</dbReference>
<evidence type="ECO:0000259" key="8">
    <source>
        <dbReference type="PROSITE" id="PS50113"/>
    </source>
</evidence>
<dbReference type="SUPFAM" id="SSF55785">
    <property type="entry name" value="PYP-like sensor domain (PAS domain)"/>
    <property type="match status" value="1"/>
</dbReference>
<protein>
    <submittedName>
        <fullName evidence="11">Diguanylate cyclase/phosphodiesterase with PAS/PAC sensor(S)</fullName>
    </submittedName>
</protein>
<dbReference type="Pfam" id="PF13426">
    <property type="entry name" value="PAS_9"/>
    <property type="match status" value="1"/>
</dbReference>
<dbReference type="InterPro" id="IPR000160">
    <property type="entry name" value="GGDEF_dom"/>
</dbReference>
<gene>
    <name evidence="11" type="ordered locus">Arnit_0801</name>
</gene>
<dbReference type="Gene3D" id="3.20.20.450">
    <property type="entry name" value="EAL domain"/>
    <property type="match status" value="1"/>
</dbReference>
<keyword evidence="3 6" id="KW-0812">Transmembrane</keyword>
<organism evidence="11 12">
    <name type="scientific">Arcobacter nitrofigilis (strain ATCC 33309 / DSM 7299 / CCUG 15893 / LMG 7604 / NCTC 12251 / CI)</name>
    <name type="common">Campylobacter nitrofigilis</name>
    <dbReference type="NCBI Taxonomy" id="572480"/>
    <lineage>
        <taxon>Bacteria</taxon>
        <taxon>Pseudomonadati</taxon>
        <taxon>Campylobacterota</taxon>
        <taxon>Epsilonproteobacteria</taxon>
        <taxon>Campylobacterales</taxon>
        <taxon>Arcobacteraceae</taxon>
        <taxon>Arcobacter</taxon>
    </lineage>
</organism>
<keyword evidence="12" id="KW-1185">Reference proteome</keyword>
<evidence type="ECO:0000259" key="7">
    <source>
        <dbReference type="PROSITE" id="PS50112"/>
    </source>
</evidence>
<dbReference type="PROSITE" id="PS50887">
    <property type="entry name" value="GGDEF"/>
    <property type="match status" value="1"/>
</dbReference>
<feature type="domain" description="GGDEF" evidence="10">
    <location>
        <begin position="528"/>
        <end position="660"/>
    </location>
</feature>
<feature type="domain" description="EAL" evidence="9">
    <location>
        <begin position="664"/>
        <end position="905"/>
    </location>
</feature>
<dbReference type="eggNOG" id="COG4564">
    <property type="taxonomic scope" value="Bacteria"/>
</dbReference>
<evidence type="ECO:0000256" key="5">
    <source>
        <dbReference type="ARBA" id="ARBA00023136"/>
    </source>
</evidence>
<dbReference type="GO" id="GO:0005886">
    <property type="term" value="C:plasma membrane"/>
    <property type="evidence" value="ECO:0007669"/>
    <property type="project" value="UniProtKB-SubCell"/>
</dbReference>
<dbReference type="PROSITE" id="PS50883">
    <property type="entry name" value="EAL"/>
    <property type="match status" value="1"/>
</dbReference>
<dbReference type="InterPro" id="IPR000014">
    <property type="entry name" value="PAS"/>
</dbReference>
<dbReference type="PROSITE" id="PS50112">
    <property type="entry name" value="PAS"/>
    <property type="match status" value="1"/>
</dbReference>
<dbReference type="NCBIfam" id="TIGR00229">
    <property type="entry name" value="sensory_box"/>
    <property type="match status" value="1"/>
</dbReference>
<dbReference type="Pfam" id="PF00990">
    <property type="entry name" value="GGDEF"/>
    <property type="match status" value="1"/>
</dbReference>
<dbReference type="STRING" id="572480.Arnit_0801"/>
<evidence type="ECO:0000256" key="4">
    <source>
        <dbReference type="ARBA" id="ARBA00022989"/>
    </source>
</evidence>
<dbReference type="CDD" id="cd01949">
    <property type="entry name" value="GGDEF"/>
    <property type="match status" value="1"/>
</dbReference>
<sequence>MKLTLSKINFINIFSIIVVFSIILGFFIYEFNQELYEKKVVSLEKSYFKKNKAIIKNEIERAIKRIEVINNLIYEKNESILKEKVSFVKNLFDSNKEKNFNIVLSKYKKELNLFKWDNGTGYFYIFDKNGKILYHGGNKKYVNTNVFESSKTNKELYDFLKETLILDENYGSYKWYKPNESPKEIFTKYVYIKKDEKYDVYIAAGVYKKEIDKKVQKLIFEEFKKDKFGDNKYGYFWILGLDKVMKMHALSPELEGKINNHVLSIKGKVLNDIAIKKALDGGGYINYKWIRPDTKKEDEKFSYVKLIPKWNLLIGAGFYITELQDILKEEKKSLRELSNEYLSKVFVVLIILITISLFIARYLSVKIHNVENEREEHMNMLKQYKLLLDRSSVVSKTDKDGIITYVNDSFEKTSGYNKNELIGISHKIIAHPDTPRSQSKKLWDTILKGKIWKGILKNKRKDGVSYYNSITIIPIKDSQGNIKEFISAGTIVTELIENRSKLKNLFKTDALTGLGNRVSLIDHISKQQNGTLALINIDRFKEINDSHSHVIGDKVITSLSDRLFRYFNDKGYDLYRLQSDIFALFTVNKDRRIDDINEFMNTLGKEPYIIGKETFILTYTCGIASNSENLLTYADIALTEAKNKKVKIKEYNNSMKNIEEFKNNLLWVERLHLAIKENRIFPHYQPIYNYKTGKIDKYEALMRLYLDGKIIYPNEYLDIAKKTKLYPELTYKMVEEVISKFSTNNYEFSLNLCIEDLMNEELMIYVFDYAEQKGVFKRMVLEIVESEEIDDSDYINKLLRRFKEEGVKIAIDDFGSGYSNYDYLIKLQADYLKIDGSIIKLIENDIRTQNVVKSIFEFAQKSNIKVIAEFVSNENIDKILREIGIDYAQGFYYGKPEAKLIDEIN</sequence>
<feature type="domain" description="PAC" evidence="8">
    <location>
        <begin position="450"/>
        <end position="504"/>
    </location>
</feature>
<accession>D5V2N3</accession>
<evidence type="ECO:0000259" key="9">
    <source>
        <dbReference type="PROSITE" id="PS50883"/>
    </source>
</evidence>
<dbReference type="InterPro" id="IPR043128">
    <property type="entry name" value="Rev_trsase/Diguanyl_cyclase"/>
</dbReference>